<evidence type="ECO:0000313" key="4">
    <source>
        <dbReference type="Proteomes" id="UP000636800"/>
    </source>
</evidence>
<name>A0A835QTB4_VANPL</name>
<evidence type="ECO:0000313" key="2">
    <source>
        <dbReference type="EMBL" id="KAG0476672.1"/>
    </source>
</evidence>
<organism evidence="3 5">
    <name type="scientific">Vanilla planifolia</name>
    <name type="common">Vanilla</name>
    <dbReference type="NCBI Taxonomy" id="51239"/>
    <lineage>
        <taxon>Eukaryota</taxon>
        <taxon>Viridiplantae</taxon>
        <taxon>Streptophyta</taxon>
        <taxon>Embryophyta</taxon>
        <taxon>Tracheophyta</taxon>
        <taxon>Spermatophyta</taxon>
        <taxon>Magnoliopsida</taxon>
        <taxon>Liliopsida</taxon>
        <taxon>Asparagales</taxon>
        <taxon>Orchidaceae</taxon>
        <taxon>Vanilloideae</taxon>
        <taxon>Vanilleae</taxon>
        <taxon>Vanilla</taxon>
    </lineage>
</organism>
<evidence type="ECO:0000313" key="3">
    <source>
        <dbReference type="EMBL" id="KAG0478324.1"/>
    </source>
</evidence>
<dbReference type="EMBL" id="JADCNL010000006">
    <property type="protein sequence ID" value="KAG0476672.1"/>
    <property type="molecule type" value="Genomic_DNA"/>
</dbReference>
<dbReference type="EMBL" id="JADCNM010000006">
    <property type="protein sequence ID" value="KAG0478324.1"/>
    <property type="molecule type" value="Genomic_DNA"/>
</dbReference>
<feature type="transmembrane region" description="Helical" evidence="1">
    <location>
        <begin position="60"/>
        <end position="83"/>
    </location>
</feature>
<keyword evidence="1" id="KW-0472">Membrane</keyword>
<protein>
    <submittedName>
        <fullName evidence="3">Uncharacterized protein</fullName>
    </submittedName>
</protein>
<comment type="caution">
    <text evidence="3">The sequence shown here is derived from an EMBL/GenBank/DDBJ whole genome shotgun (WGS) entry which is preliminary data.</text>
</comment>
<proteinExistence type="predicted"/>
<dbReference type="PANTHER" id="PTHR33726">
    <property type="entry name" value="TRANSMEMBRANE PROTEIN"/>
    <property type="match status" value="1"/>
</dbReference>
<evidence type="ECO:0000256" key="1">
    <source>
        <dbReference type="SAM" id="Phobius"/>
    </source>
</evidence>
<reference evidence="4 5" key="1">
    <citation type="journal article" date="2020" name="Nat. Food">
        <title>A phased Vanilla planifolia genome enables genetic improvement of flavour and production.</title>
        <authorList>
            <person name="Hasing T."/>
            <person name="Tang H."/>
            <person name="Brym M."/>
            <person name="Khazi F."/>
            <person name="Huang T."/>
            <person name="Chambers A.H."/>
        </authorList>
    </citation>
    <scope>NUCLEOTIDE SEQUENCE [LARGE SCALE GENOMIC DNA]</scope>
    <source>
        <tissue evidence="3">Leaf</tissue>
    </source>
</reference>
<evidence type="ECO:0000313" key="5">
    <source>
        <dbReference type="Proteomes" id="UP000639772"/>
    </source>
</evidence>
<accession>A0A835QTB4</accession>
<dbReference type="Proteomes" id="UP000636800">
    <property type="component" value="Chromosome 6"/>
</dbReference>
<dbReference type="PANTHER" id="PTHR33726:SF3">
    <property type="entry name" value="TRANSMEMBRANE PROTEIN"/>
    <property type="match status" value="1"/>
</dbReference>
<dbReference type="Proteomes" id="UP000639772">
    <property type="component" value="Chromosome 6"/>
</dbReference>
<sequence>MGMASILSVLGTLESIATTVRRGVSASASAAMRWPPHTVVSGAFSVFRWPEIDFSVFDQVIWPVVVLVETVALAGIICFYLAFCGCNF</sequence>
<keyword evidence="1" id="KW-0812">Transmembrane</keyword>
<dbReference type="OrthoDB" id="911529at2759"/>
<gene>
    <name evidence="3" type="ORF">HPP92_013043</name>
    <name evidence="2" type="ORF">HPP92_013513</name>
</gene>
<dbReference type="AlphaFoldDB" id="A0A835QTB4"/>
<keyword evidence="1" id="KW-1133">Transmembrane helix</keyword>
<keyword evidence="4" id="KW-1185">Reference proteome</keyword>